<organism evidence="1 2">
    <name type="scientific">Diploscapter pachys</name>
    <dbReference type="NCBI Taxonomy" id="2018661"/>
    <lineage>
        <taxon>Eukaryota</taxon>
        <taxon>Metazoa</taxon>
        <taxon>Ecdysozoa</taxon>
        <taxon>Nematoda</taxon>
        <taxon>Chromadorea</taxon>
        <taxon>Rhabditida</taxon>
        <taxon>Rhabditina</taxon>
        <taxon>Rhabditomorpha</taxon>
        <taxon>Rhabditoidea</taxon>
        <taxon>Rhabditidae</taxon>
        <taxon>Diploscapter</taxon>
    </lineage>
</organism>
<dbReference type="Proteomes" id="UP000218231">
    <property type="component" value="Unassembled WGS sequence"/>
</dbReference>
<protein>
    <submittedName>
        <fullName evidence="1">Uncharacterized protein</fullName>
    </submittedName>
</protein>
<evidence type="ECO:0000313" key="1">
    <source>
        <dbReference type="EMBL" id="PAV93070.1"/>
    </source>
</evidence>
<dbReference type="AlphaFoldDB" id="A0A2A2M3N9"/>
<keyword evidence="2" id="KW-1185">Reference proteome</keyword>
<name>A0A2A2M3N9_9BILA</name>
<proteinExistence type="predicted"/>
<gene>
    <name evidence="1" type="ORF">WR25_17935</name>
</gene>
<reference evidence="1 2" key="1">
    <citation type="journal article" date="2017" name="Curr. Biol.">
        <title>Genome architecture and evolution of a unichromosomal asexual nematode.</title>
        <authorList>
            <person name="Fradin H."/>
            <person name="Zegar C."/>
            <person name="Gutwein M."/>
            <person name="Lucas J."/>
            <person name="Kovtun M."/>
            <person name="Corcoran D."/>
            <person name="Baugh L.R."/>
            <person name="Kiontke K."/>
            <person name="Gunsalus K."/>
            <person name="Fitch D.H."/>
            <person name="Piano F."/>
        </authorList>
    </citation>
    <scope>NUCLEOTIDE SEQUENCE [LARGE SCALE GENOMIC DNA]</scope>
    <source>
        <strain evidence="1">PF1309</strain>
    </source>
</reference>
<accession>A0A2A2M3N9</accession>
<dbReference type="EMBL" id="LIAE01005757">
    <property type="protein sequence ID" value="PAV93070.1"/>
    <property type="molecule type" value="Genomic_DNA"/>
</dbReference>
<evidence type="ECO:0000313" key="2">
    <source>
        <dbReference type="Proteomes" id="UP000218231"/>
    </source>
</evidence>
<sequence length="119" mass="12452">MIDLDGIGAGVDRLAAAIRLCGGRLGGDGGVDRIGVAVHGRVVPHGESGTGCRHRSLPAIGFTPERNPHKLWQSVAAGKRLNDAAAVWFRCGRGAAGRSRSRDAWTSAASGKCKRRVAR</sequence>
<comment type="caution">
    <text evidence="1">The sequence shown here is derived from an EMBL/GenBank/DDBJ whole genome shotgun (WGS) entry which is preliminary data.</text>
</comment>